<keyword evidence="2" id="KW-0812">Transmembrane</keyword>
<evidence type="ECO:0000313" key="3">
    <source>
        <dbReference type="EMBL" id="KAH9839947.1"/>
    </source>
</evidence>
<dbReference type="GeneID" id="71999479"/>
<feature type="transmembrane region" description="Helical" evidence="2">
    <location>
        <begin position="139"/>
        <end position="164"/>
    </location>
</feature>
<dbReference type="RefSeq" id="XP_047781597.1">
    <property type="nucleotide sequence ID" value="XM_047918747.1"/>
</dbReference>
<feature type="region of interest" description="Disordered" evidence="1">
    <location>
        <begin position="70"/>
        <end position="95"/>
    </location>
</feature>
<evidence type="ECO:0000256" key="2">
    <source>
        <dbReference type="SAM" id="Phobius"/>
    </source>
</evidence>
<accession>A0ABQ8KQ08</accession>
<gene>
    <name evidence="3" type="ORF">C8Q71DRAFT_469702</name>
</gene>
<evidence type="ECO:0000313" key="4">
    <source>
        <dbReference type="Proteomes" id="UP000814176"/>
    </source>
</evidence>
<dbReference type="PANTHER" id="PTHR40465">
    <property type="entry name" value="CHROMOSOME 1, WHOLE GENOME SHOTGUN SEQUENCE"/>
    <property type="match status" value="1"/>
</dbReference>
<feature type="compositionally biased region" description="Basic and acidic residues" evidence="1">
    <location>
        <begin position="72"/>
        <end position="82"/>
    </location>
</feature>
<dbReference type="Proteomes" id="UP000814176">
    <property type="component" value="Unassembled WGS sequence"/>
</dbReference>
<sequence length="288" mass="32939">MFTNDVPYGTREGCCFMPTVWYPDCLYHCPEGRGSPDQSSQACDLQWYRYCSAPCPAQYIASRRSLFSEYGPSRRDEKDSPHRSSTMATPNEHPSLDPSMGNLFIGLGVFSTMLYGFSCTQFIYYLRHYWTRDRPAMRCLVLFIWLLDTVVTVSDSYILWFYLVQRHGRLSSLLVSPKLYELEYATTGAITCIVQIFYVRQMWQLLYASTYRMRLLNSMIPVSAEPNDLHSGSCEAGDRQYSQLYLSPATSVKSSPPLSRNMGLTLIGLTTFSRRVCGRVSAFPQETV</sequence>
<dbReference type="EMBL" id="JADCUA010000005">
    <property type="protein sequence ID" value="KAH9839947.1"/>
    <property type="molecule type" value="Genomic_DNA"/>
</dbReference>
<keyword evidence="2" id="KW-0472">Membrane</keyword>
<evidence type="ECO:0000256" key="1">
    <source>
        <dbReference type="SAM" id="MobiDB-lite"/>
    </source>
</evidence>
<keyword evidence="4" id="KW-1185">Reference proteome</keyword>
<name>A0ABQ8KQ08_9APHY</name>
<feature type="transmembrane region" description="Helical" evidence="2">
    <location>
        <begin position="103"/>
        <end position="127"/>
    </location>
</feature>
<proteinExistence type="predicted"/>
<keyword evidence="2" id="KW-1133">Transmembrane helix</keyword>
<organism evidence="3 4">
    <name type="scientific">Rhodofomes roseus</name>
    <dbReference type="NCBI Taxonomy" id="34475"/>
    <lineage>
        <taxon>Eukaryota</taxon>
        <taxon>Fungi</taxon>
        <taxon>Dikarya</taxon>
        <taxon>Basidiomycota</taxon>
        <taxon>Agaricomycotina</taxon>
        <taxon>Agaricomycetes</taxon>
        <taxon>Polyporales</taxon>
        <taxon>Rhodofomes</taxon>
    </lineage>
</organism>
<dbReference type="PANTHER" id="PTHR40465:SF1">
    <property type="entry name" value="DUF6534 DOMAIN-CONTAINING PROTEIN"/>
    <property type="match status" value="1"/>
</dbReference>
<protein>
    <submittedName>
        <fullName evidence="3">Uncharacterized protein</fullName>
    </submittedName>
</protein>
<comment type="caution">
    <text evidence="3">The sequence shown here is derived from an EMBL/GenBank/DDBJ whole genome shotgun (WGS) entry which is preliminary data.</text>
</comment>
<reference evidence="3 4" key="1">
    <citation type="journal article" date="2021" name="Environ. Microbiol.">
        <title>Gene family expansions and transcriptome signatures uncover fungal adaptations to wood decay.</title>
        <authorList>
            <person name="Hage H."/>
            <person name="Miyauchi S."/>
            <person name="Viragh M."/>
            <person name="Drula E."/>
            <person name="Min B."/>
            <person name="Chaduli D."/>
            <person name="Navarro D."/>
            <person name="Favel A."/>
            <person name="Norest M."/>
            <person name="Lesage-Meessen L."/>
            <person name="Balint B."/>
            <person name="Merenyi Z."/>
            <person name="de Eugenio L."/>
            <person name="Morin E."/>
            <person name="Martinez A.T."/>
            <person name="Baldrian P."/>
            <person name="Stursova M."/>
            <person name="Martinez M.J."/>
            <person name="Novotny C."/>
            <person name="Magnuson J.K."/>
            <person name="Spatafora J.W."/>
            <person name="Maurice S."/>
            <person name="Pangilinan J."/>
            <person name="Andreopoulos W."/>
            <person name="LaButti K."/>
            <person name="Hundley H."/>
            <person name="Na H."/>
            <person name="Kuo A."/>
            <person name="Barry K."/>
            <person name="Lipzen A."/>
            <person name="Henrissat B."/>
            <person name="Riley R."/>
            <person name="Ahrendt S."/>
            <person name="Nagy L.G."/>
            <person name="Grigoriev I.V."/>
            <person name="Martin F."/>
            <person name="Rosso M.N."/>
        </authorList>
    </citation>
    <scope>NUCLEOTIDE SEQUENCE [LARGE SCALE GENOMIC DNA]</scope>
    <source>
        <strain evidence="3 4">CIRM-BRFM 1785</strain>
    </source>
</reference>